<feature type="transmembrane region" description="Helical" evidence="1">
    <location>
        <begin position="6"/>
        <end position="28"/>
    </location>
</feature>
<dbReference type="AlphaFoldDB" id="A0A244CMU4"/>
<gene>
    <name evidence="2" type="ORF">B1199_17875</name>
</gene>
<sequence>MTIDLTHLNFGAILVASCSSFLLWGLWYSPWLFEISWLETSGLTPFDLQNADPKKVMSVSFVAAVMISCLFAILIGPSPHPGSAVLFGFVTGIGWISSVLAINYVFEQKPLKLFLINAGYHTLQFTLIGAVFGFWPY</sequence>
<evidence type="ECO:0000256" key="1">
    <source>
        <dbReference type="SAM" id="Phobius"/>
    </source>
</evidence>
<dbReference type="OrthoDB" id="333057at2"/>
<feature type="transmembrane region" description="Helical" evidence="1">
    <location>
        <begin position="113"/>
        <end position="135"/>
    </location>
</feature>
<evidence type="ECO:0000313" key="3">
    <source>
        <dbReference type="Proteomes" id="UP000194841"/>
    </source>
</evidence>
<dbReference type="Proteomes" id="UP000194841">
    <property type="component" value="Unassembled WGS sequence"/>
</dbReference>
<organism evidence="2 3">
    <name type="scientific">Pseudoalteromonas ulvae</name>
    <dbReference type="NCBI Taxonomy" id="107327"/>
    <lineage>
        <taxon>Bacteria</taxon>
        <taxon>Pseudomonadati</taxon>
        <taxon>Pseudomonadota</taxon>
        <taxon>Gammaproteobacteria</taxon>
        <taxon>Alteromonadales</taxon>
        <taxon>Pseudoalteromonadaceae</taxon>
        <taxon>Pseudoalteromonas</taxon>
    </lineage>
</organism>
<proteinExistence type="predicted"/>
<comment type="caution">
    <text evidence="2">The sequence shown here is derived from an EMBL/GenBank/DDBJ whole genome shotgun (WGS) entry which is preliminary data.</text>
</comment>
<keyword evidence="1" id="KW-1133">Transmembrane helix</keyword>
<evidence type="ECO:0008006" key="4">
    <source>
        <dbReference type="Google" id="ProtNLM"/>
    </source>
</evidence>
<protein>
    <recommendedName>
        <fullName evidence="4">DUF1761 domain-containing protein</fullName>
    </recommendedName>
</protein>
<dbReference type="RefSeq" id="WP_086745498.1">
    <property type="nucleotide sequence ID" value="NZ_MWPV01000006.1"/>
</dbReference>
<dbReference type="Pfam" id="PF08570">
    <property type="entry name" value="DUF1761"/>
    <property type="match status" value="1"/>
</dbReference>
<dbReference type="EMBL" id="MWPV01000006">
    <property type="protein sequence ID" value="OUL56529.1"/>
    <property type="molecule type" value="Genomic_DNA"/>
</dbReference>
<keyword evidence="3" id="KW-1185">Reference proteome</keyword>
<dbReference type="InterPro" id="IPR013879">
    <property type="entry name" value="DUF1761"/>
</dbReference>
<evidence type="ECO:0000313" key="2">
    <source>
        <dbReference type="EMBL" id="OUL56529.1"/>
    </source>
</evidence>
<accession>A0A244CMU4</accession>
<name>A0A244CMU4_PSEDV</name>
<keyword evidence="1" id="KW-0812">Transmembrane</keyword>
<keyword evidence="1" id="KW-0472">Membrane</keyword>
<reference evidence="2 3" key="1">
    <citation type="submission" date="2017-02" db="EMBL/GenBank/DDBJ databases">
        <title>Pseudoalteromonas ulvae TC14 Genome.</title>
        <authorList>
            <person name="Molmeret M."/>
        </authorList>
    </citation>
    <scope>NUCLEOTIDE SEQUENCE [LARGE SCALE GENOMIC DNA]</scope>
    <source>
        <strain evidence="2">TC14</strain>
    </source>
</reference>
<feature type="transmembrane region" description="Helical" evidence="1">
    <location>
        <begin position="84"/>
        <end position="106"/>
    </location>
</feature>
<feature type="transmembrane region" description="Helical" evidence="1">
    <location>
        <begin position="56"/>
        <end position="78"/>
    </location>
</feature>